<organism evidence="3 4">
    <name type="scientific">Alistipes hominis</name>
    <dbReference type="NCBI Taxonomy" id="2763015"/>
    <lineage>
        <taxon>Bacteria</taxon>
        <taxon>Pseudomonadati</taxon>
        <taxon>Bacteroidota</taxon>
        <taxon>Bacteroidia</taxon>
        <taxon>Bacteroidales</taxon>
        <taxon>Rikenellaceae</taxon>
        <taxon>Alistipes</taxon>
    </lineage>
</organism>
<dbReference type="PANTHER" id="PTHR13799">
    <property type="entry name" value="NGG1 INTERACTING FACTOR 3"/>
    <property type="match status" value="1"/>
</dbReference>
<comment type="similarity">
    <text evidence="1">Belongs to the GTP cyclohydrolase I type 2/NIF3 family.</text>
</comment>
<dbReference type="NCBIfam" id="TIGR00486">
    <property type="entry name" value="YbgI_SA1388"/>
    <property type="match status" value="1"/>
</dbReference>
<evidence type="ECO:0000313" key="3">
    <source>
        <dbReference type="EMBL" id="MBC5616408.1"/>
    </source>
</evidence>
<evidence type="ECO:0000256" key="2">
    <source>
        <dbReference type="ARBA" id="ARBA00022723"/>
    </source>
</evidence>
<keyword evidence="4" id="KW-1185">Reference proteome</keyword>
<protein>
    <submittedName>
        <fullName evidence="3">Nif3-like dinuclear metal center hexameric protein</fullName>
    </submittedName>
</protein>
<dbReference type="Pfam" id="PF01784">
    <property type="entry name" value="DUF34_NIF3"/>
    <property type="match status" value="1"/>
</dbReference>
<dbReference type="EMBL" id="JACOOK010000002">
    <property type="protein sequence ID" value="MBC5616408.1"/>
    <property type="molecule type" value="Genomic_DNA"/>
</dbReference>
<proteinExistence type="inferred from homology"/>
<comment type="caution">
    <text evidence="3">The sequence shown here is derived from an EMBL/GenBank/DDBJ whole genome shotgun (WGS) entry which is preliminary data.</text>
</comment>
<dbReference type="PANTHER" id="PTHR13799:SF14">
    <property type="entry name" value="GTP CYCLOHYDROLASE 1 TYPE 2 HOMOLOG"/>
    <property type="match status" value="1"/>
</dbReference>
<evidence type="ECO:0000313" key="4">
    <source>
        <dbReference type="Proteomes" id="UP000636891"/>
    </source>
</evidence>
<name>A0ABR7CL73_9BACT</name>
<dbReference type="Proteomes" id="UP000636891">
    <property type="component" value="Unassembled WGS sequence"/>
</dbReference>
<dbReference type="InterPro" id="IPR002678">
    <property type="entry name" value="DUF34/NIF3"/>
</dbReference>
<gene>
    <name evidence="3" type="ORF">H8S08_05150</name>
</gene>
<evidence type="ECO:0000256" key="1">
    <source>
        <dbReference type="ARBA" id="ARBA00006964"/>
    </source>
</evidence>
<reference evidence="3 4" key="1">
    <citation type="submission" date="2020-08" db="EMBL/GenBank/DDBJ databases">
        <title>Genome public.</title>
        <authorList>
            <person name="Liu C."/>
            <person name="Sun Q."/>
        </authorList>
    </citation>
    <scope>NUCLEOTIDE SEQUENCE [LARGE SCALE GENOMIC DNA]</scope>
    <source>
        <strain evidence="3 4">New-7</strain>
    </source>
</reference>
<dbReference type="RefSeq" id="WP_118655602.1">
    <property type="nucleotide sequence ID" value="NZ_JACOOK010000002.1"/>
</dbReference>
<dbReference type="InterPro" id="IPR036069">
    <property type="entry name" value="DUF34/NIF3_sf"/>
</dbReference>
<accession>A0ABR7CL73</accession>
<dbReference type="Gene3D" id="3.40.1390.30">
    <property type="entry name" value="NIF3 (NGG1p interacting factor 3)-like"/>
    <property type="match status" value="2"/>
</dbReference>
<dbReference type="SUPFAM" id="SSF102705">
    <property type="entry name" value="NIF3 (NGG1p interacting factor 3)-like"/>
    <property type="match status" value="1"/>
</dbReference>
<keyword evidence="2" id="KW-0479">Metal-binding</keyword>
<sequence>MKIRDVATVIEEFAPLQLQETYDNSGLNIGFPDAELTGVLICVDVTETVVDEAIGHRANLIVSHHPLLFHPLRRIVGADASQRIAARCLIAGISLYAAHTNLDSADGGMSFRLGQLLGLQNMRTLKPNPETVPESGFGIVGELPGRARPTLEFLRETKRLLNCGAIRYSALCRETVSRIALCTGAGASMIEDAVAAGADLYLSSDFKYNDFYTPDGRIVAADVGHFESEYCAIALLHDIITKKIATFAVRKSEHSINPVNYLV</sequence>